<dbReference type="RefSeq" id="WP_101281751.1">
    <property type="nucleotide sequence ID" value="NZ_CP027719.1"/>
</dbReference>
<dbReference type="EMBL" id="CP027750">
    <property type="protein sequence ID" value="AZE27509.1"/>
    <property type="molecule type" value="Genomic_DNA"/>
</dbReference>
<evidence type="ECO:0000313" key="2">
    <source>
        <dbReference type="Proteomes" id="UP000280455"/>
    </source>
</evidence>
<dbReference type="Proteomes" id="UP000280455">
    <property type="component" value="Chromosome"/>
</dbReference>
<evidence type="ECO:0000313" key="1">
    <source>
        <dbReference type="EMBL" id="AZE27509.1"/>
    </source>
</evidence>
<protein>
    <recommendedName>
        <fullName evidence="3">Flp family type IVb pilin</fullName>
    </recommendedName>
</protein>
<dbReference type="InterPro" id="IPR007047">
    <property type="entry name" value="Flp_Fap"/>
</dbReference>
<name>A0AAD0ZEV8_9PSED</name>
<reference evidence="1 2" key="1">
    <citation type="submission" date="2018-03" db="EMBL/GenBank/DDBJ databases">
        <title>Diversity of phytobeneficial traits revealed by whole-genome analysis of worldwide-isolated phenazine-producing Pseudomonas spp.</title>
        <authorList>
            <person name="Biessy A."/>
            <person name="Novinscak A."/>
            <person name="Blom J."/>
            <person name="Leger G."/>
            <person name="Thomashow L.S."/>
            <person name="Cazorla F.M."/>
            <person name="Josic D."/>
            <person name="Filion M."/>
        </authorList>
    </citation>
    <scope>NUCLEOTIDE SEQUENCE [LARGE SCALE GENOMIC DNA]</scope>
    <source>
        <strain evidence="1 2">ChPhzS24</strain>
    </source>
</reference>
<gene>
    <name evidence="1" type="ORF">C4K07_0697</name>
</gene>
<dbReference type="AlphaFoldDB" id="A0AAD0ZEV8"/>
<evidence type="ECO:0008006" key="3">
    <source>
        <dbReference type="Google" id="ProtNLM"/>
    </source>
</evidence>
<accession>A0AAD0ZEV8</accession>
<dbReference type="Pfam" id="PF04964">
    <property type="entry name" value="Flp_Fap"/>
    <property type="match status" value="1"/>
</dbReference>
<organism evidence="1 2">
    <name type="scientific">Pseudomonas chlororaphis subsp. aureofaciens</name>
    <dbReference type="NCBI Taxonomy" id="587851"/>
    <lineage>
        <taxon>Bacteria</taxon>
        <taxon>Pseudomonadati</taxon>
        <taxon>Pseudomonadota</taxon>
        <taxon>Gammaproteobacteria</taxon>
        <taxon>Pseudomonadales</taxon>
        <taxon>Pseudomonadaceae</taxon>
        <taxon>Pseudomonas</taxon>
    </lineage>
</organism>
<proteinExistence type="predicted"/>
<sequence length="79" mass="8132">MFFILATQWIALQTSRLLRFLKDNEGASGIEYALIAGMVAVAISTFVPGISEAISGTFETLQAALEGETAAAPAAPSGG</sequence>